<name>A0ABN4UWU2_9BACT</name>
<comment type="similarity">
    <text evidence="1 7">Belongs to the bacterial ribosomal protein bS20 family.</text>
</comment>
<keyword evidence="3 7" id="KW-0694">RNA-binding</keyword>
<dbReference type="RefSeq" id="WP_012057953.1">
    <property type="nucleotide sequence ID" value="NZ_CP007389.1"/>
</dbReference>
<accession>A0ABN4UWU2</accession>
<dbReference type="Gene3D" id="1.20.58.110">
    <property type="entry name" value="Ribosomal protein S20"/>
    <property type="match status" value="1"/>
</dbReference>
<dbReference type="NCBIfam" id="TIGR00029">
    <property type="entry name" value="S20"/>
    <property type="match status" value="1"/>
</dbReference>
<dbReference type="PANTHER" id="PTHR33398:SF1">
    <property type="entry name" value="SMALL RIBOSOMAL SUBUNIT PROTEIN BS20C"/>
    <property type="match status" value="1"/>
</dbReference>
<proteinExistence type="inferred from homology"/>
<dbReference type="Proteomes" id="UP000185490">
    <property type="component" value="Chromosome"/>
</dbReference>
<evidence type="ECO:0000313" key="8">
    <source>
        <dbReference type="EMBL" id="APT74625.1"/>
    </source>
</evidence>
<dbReference type="InterPro" id="IPR036510">
    <property type="entry name" value="Ribosomal_bS20_sf"/>
</dbReference>
<keyword evidence="4 7" id="KW-0689">Ribosomal protein</keyword>
<evidence type="ECO:0000256" key="7">
    <source>
        <dbReference type="HAMAP-Rule" id="MF_00500"/>
    </source>
</evidence>
<organism evidence="8 9">
    <name type="scientific">Thermosipho melanesiensis</name>
    <dbReference type="NCBI Taxonomy" id="46541"/>
    <lineage>
        <taxon>Bacteria</taxon>
        <taxon>Thermotogati</taxon>
        <taxon>Thermotogota</taxon>
        <taxon>Thermotogae</taxon>
        <taxon>Thermotogales</taxon>
        <taxon>Fervidobacteriaceae</taxon>
        <taxon>Thermosipho</taxon>
    </lineage>
</organism>
<dbReference type="SUPFAM" id="SSF46992">
    <property type="entry name" value="Ribosomal protein S20"/>
    <property type="match status" value="1"/>
</dbReference>
<evidence type="ECO:0000256" key="2">
    <source>
        <dbReference type="ARBA" id="ARBA00022730"/>
    </source>
</evidence>
<evidence type="ECO:0000256" key="3">
    <source>
        <dbReference type="ARBA" id="ARBA00022884"/>
    </source>
</evidence>
<keyword evidence="9" id="KW-1185">Reference proteome</keyword>
<evidence type="ECO:0000256" key="4">
    <source>
        <dbReference type="ARBA" id="ARBA00022980"/>
    </source>
</evidence>
<keyword evidence="2 7" id="KW-0699">rRNA-binding</keyword>
<comment type="function">
    <text evidence="7">Binds directly to 16S ribosomal RNA.</text>
</comment>
<dbReference type="PANTHER" id="PTHR33398">
    <property type="entry name" value="30S RIBOSOMAL PROTEIN S20"/>
    <property type="match status" value="1"/>
</dbReference>
<reference evidence="8 9" key="1">
    <citation type="submission" date="2014-02" db="EMBL/GenBank/DDBJ databases">
        <title>Diversity of Thermotogales isolates from hydrothermal vents.</title>
        <authorList>
            <person name="Haverkamp T.H.A."/>
            <person name="Lossouarn J."/>
            <person name="Geslin C."/>
            <person name="Nesbo C.L."/>
        </authorList>
    </citation>
    <scope>NUCLEOTIDE SEQUENCE [LARGE SCALE GENOMIC DNA]</scope>
    <source>
        <strain evidence="8 9">431</strain>
    </source>
</reference>
<sequence length="91" mass="10446">MPNIKSAKRRVKISERNRLINKAYKTRMKNSIKKVLLALSEGKTKEEVEQLYKIAQSAIDKAAKIGAVHKNEAARRKSRLMSKINKHFAIE</sequence>
<evidence type="ECO:0000256" key="1">
    <source>
        <dbReference type="ARBA" id="ARBA00007634"/>
    </source>
</evidence>
<evidence type="ECO:0000313" key="9">
    <source>
        <dbReference type="Proteomes" id="UP000185490"/>
    </source>
</evidence>
<evidence type="ECO:0000256" key="6">
    <source>
        <dbReference type="ARBA" id="ARBA00035136"/>
    </source>
</evidence>
<protein>
    <recommendedName>
        <fullName evidence="6 7">Small ribosomal subunit protein bS20</fullName>
    </recommendedName>
</protein>
<gene>
    <name evidence="7" type="primary">rpsT</name>
    <name evidence="8" type="ORF">BW47_09245</name>
</gene>
<keyword evidence="5 7" id="KW-0687">Ribonucleoprotein</keyword>
<dbReference type="EMBL" id="CP007389">
    <property type="protein sequence ID" value="APT74625.1"/>
    <property type="molecule type" value="Genomic_DNA"/>
</dbReference>
<dbReference type="Pfam" id="PF01649">
    <property type="entry name" value="Ribosomal_S20p"/>
    <property type="match status" value="1"/>
</dbReference>
<dbReference type="InterPro" id="IPR002583">
    <property type="entry name" value="Ribosomal_bS20"/>
</dbReference>
<dbReference type="GO" id="GO:0005840">
    <property type="term" value="C:ribosome"/>
    <property type="evidence" value="ECO:0007669"/>
    <property type="project" value="UniProtKB-KW"/>
</dbReference>
<dbReference type="HAMAP" id="MF_00500">
    <property type="entry name" value="Ribosomal_bS20"/>
    <property type="match status" value="1"/>
</dbReference>
<evidence type="ECO:0000256" key="5">
    <source>
        <dbReference type="ARBA" id="ARBA00023274"/>
    </source>
</evidence>